<evidence type="ECO:0000313" key="2">
    <source>
        <dbReference type="EMBL" id="STO24806.1"/>
    </source>
</evidence>
<reference evidence="2 4" key="2">
    <citation type="submission" date="2018-06" db="EMBL/GenBank/DDBJ databases">
        <authorList>
            <consortium name="Pathogen Informatics"/>
            <person name="Doyle S."/>
        </authorList>
    </citation>
    <scope>NUCLEOTIDE SEQUENCE [LARGE SCALE GENOMIC DNA]</scope>
    <source>
        <strain evidence="2 4">NCTC11401</strain>
    </source>
</reference>
<dbReference type="AlphaFoldDB" id="A0A377GJ36"/>
<evidence type="ECO:0000313" key="4">
    <source>
        <dbReference type="Proteomes" id="UP000254374"/>
    </source>
</evidence>
<dbReference type="EMBL" id="FTNL01000013">
    <property type="protein sequence ID" value="SIR49210.1"/>
    <property type="molecule type" value="Genomic_DNA"/>
</dbReference>
<name>A0A377GJ36_9GAMM</name>
<dbReference type="EMBL" id="UGGV01000001">
    <property type="protein sequence ID" value="STO24806.1"/>
    <property type="molecule type" value="Genomic_DNA"/>
</dbReference>
<evidence type="ECO:0000313" key="1">
    <source>
        <dbReference type="EMBL" id="SIR49210.1"/>
    </source>
</evidence>
<keyword evidence="3" id="KW-1185">Reference proteome</keyword>
<dbReference type="OrthoDB" id="9885903at2"/>
<dbReference type="Proteomes" id="UP000186808">
    <property type="component" value="Unassembled WGS sequence"/>
</dbReference>
<reference evidence="1 3" key="1">
    <citation type="submission" date="2017-01" db="EMBL/GenBank/DDBJ databases">
        <authorList>
            <person name="Varghese N."/>
            <person name="Submissions S."/>
        </authorList>
    </citation>
    <scope>NUCLEOTIDE SEQUENCE [LARGE SCALE GENOMIC DNA]</scope>
    <source>
        <strain evidence="1 3">ATCC 33342</strain>
    </source>
</reference>
<dbReference type="RefSeq" id="WP_058469132.1">
    <property type="nucleotide sequence ID" value="NZ_CAAAIX010000034.1"/>
</dbReference>
<protein>
    <submittedName>
        <fullName evidence="2">Uncharacterized protein</fullName>
    </submittedName>
</protein>
<dbReference type="STRING" id="464.Lgor_2812"/>
<accession>A0A377GJ36</accession>
<gene>
    <name evidence="2" type="ORF">NCTC11401_01624</name>
    <name evidence="1" type="ORF">SAMN05421777_11386</name>
</gene>
<proteinExistence type="predicted"/>
<organism evidence="2 4">
    <name type="scientific">Fluoribacter gormanii</name>
    <dbReference type="NCBI Taxonomy" id="464"/>
    <lineage>
        <taxon>Bacteria</taxon>
        <taxon>Pseudomonadati</taxon>
        <taxon>Pseudomonadota</taxon>
        <taxon>Gammaproteobacteria</taxon>
        <taxon>Legionellales</taxon>
        <taxon>Legionellaceae</taxon>
        <taxon>Fluoribacter</taxon>
    </lineage>
</organism>
<sequence>MTTPFWQIRNSKFLTRKASMEGNLTDCFHDLKRDTVKIHFNGKLLLDIFIADLAIDARGMTSNDKISAVKAKLSIDNISKLIKRELLGFCDNEQIKAQYVDTLSKVFYQWGVLYLAAQSLTDNSEVAAKGYIVDGNKLNTKVNIYEKNGSIYIDEQTELMALDQLVGLGAVEVSNDDKSAMMIIKHRLHLRPTGSGGMEYANTDLTIEYNSTLAQTLYDKRTLFEKIIDLINSILRFNGIDNFSFDEEPSKPSM</sequence>
<dbReference type="Proteomes" id="UP000254374">
    <property type="component" value="Unassembled WGS sequence"/>
</dbReference>
<evidence type="ECO:0000313" key="3">
    <source>
        <dbReference type="Proteomes" id="UP000186808"/>
    </source>
</evidence>